<feature type="compositionally biased region" description="Basic and acidic residues" evidence="1">
    <location>
        <begin position="500"/>
        <end position="511"/>
    </location>
</feature>
<feature type="compositionally biased region" description="Basic and acidic residues" evidence="1">
    <location>
        <begin position="428"/>
        <end position="437"/>
    </location>
</feature>
<sequence>MSSKERKVAYMEEVDEGGNAIEDTKTYANSTYAASTAPSPPREQPNTGRTRRERSRRDSSSPGNGLTDSDSTAQPSSAERRETKMKSSHRDRERAREKPSSGKKTVTINRPSAKHVKTAPILQTNSYRRPSDDSSYYGVDPVTTTTSSRPRAHTTRPTSYYGPSRPPLSNQRYYTQPALGTLPTSYPPQAWAAAPAPYPLAPPAMPPQSEYMGGRPQQHQQLLARFNRPQSAIGNRSVPAIQYGGDDYEQENEGRLIRRNSLTRKAREEEDRMRMPPPARPASARPMSLRASPFAPPPPPSAPYSRRVGFEDDDFDGDGSMYRAASPLTPYDYNAHAPVRRPSVGAPSVIYEVGSYRTEVAGKAGRRNSYYGQSVSSGTGSGFEDKLRTASTYQDEVNGGPTVPLTAETLRKAGKNGATSSRSTRSSGSRDESDYRRSATTRTTRSSNDEDITIRVKGEATLKVGGAEMQCRDAEININSRSAGGTHRGDSDQGSSYYLEDSRPPRIERPPTRARSNSQAGSYTRTVPIFDSYGYGYPPRPTTPHGWV</sequence>
<evidence type="ECO:0000256" key="1">
    <source>
        <dbReference type="SAM" id="MobiDB-lite"/>
    </source>
</evidence>
<proteinExistence type="predicted"/>
<protein>
    <submittedName>
        <fullName evidence="2">Uncharacterized protein</fullName>
    </submittedName>
</protein>
<keyword evidence="3" id="KW-1185">Reference proteome</keyword>
<dbReference type="Proteomes" id="UP001174694">
    <property type="component" value="Unassembled WGS sequence"/>
</dbReference>
<dbReference type="AlphaFoldDB" id="A0AA38VH79"/>
<gene>
    <name evidence="2" type="ORF">NKR23_g6990</name>
</gene>
<feature type="region of interest" description="Disordered" evidence="1">
    <location>
        <begin position="410"/>
        <end position="452"/>
    </location>
</feature>
<evidence type="ECO:0000313" key="2">
    <source>
        <dbReference type="EMBL" id="KAJ9142705.1"/>
    </source>
</evidence>
<organism evidence="2 3">
    <name type="scientific">Pleurostoma richardsiae</name>
    <dbReference type="NCBI Taxonomy" id="41990"/>
    <lineage>
        <taxon>Eukaryota</taxon>
        <taxon>Fungi</taxon>
        <taxon>Dikarya</taxon>
        <taxon>Ascomycota</taxon>
        <taxon>Pezizomycotina</taxon>
        <taxon>Sordariomycetes</taxon>
        <taxon>Sordariomycetidae</taxon>
        <taxon>Calosphaeriales</taxon>
        <taxon>Pleurostomataceae</taxon>
        <taxon>Pleurostoma</taxon>
    </lineage>
</organism>
<feature type="compositionally biased region" description="Polar residues" evidence="1">
    <location>
        <begin position="514"/>
        <end position="523"/>
    </location>
</feature>
<comment type="caution">
    <text evidence="2">The sequence shown here is derived from an EMBL/GenBank/DDBJ whole genome shotgun (WGS) entry which is preliminary data.</text>
</comment>
<feature type="compositionally biased region" description="Low complexity" evidence="1">
    <location>
        <begin position="26"/>
        <end position="37"/>
    </location>
</feature>
<feature type="compositionally biased region" description="Basic and acidic residues" evidence="1">
    <location>
        <begin position="1"/>
        <end position="10"/>
    </location>
</feature>
<name>A0AA38VH79_9PEZI</name>
<feature type="region of interest" description="Disordered" evidence="1">
    <location>
        <begin position="263"/>
        <end position="287"/>
    </location>
</feature>
<feature type="compositionally biased region" description="Polar residues" evidence="1">
    <location>
        <begin position="62"/>
        <end position="77"/>
    </location>
</feature>
<evidence type="ECO:0000313" key="3">
    <source>
        <dbReference type="Proteomes" id="UP001174694"/>
    </source>
</evidence>
<feature type="region of interest" description="Disordered" evidence="1">
    <location>
        <begin position="478"/>
        <end position="523"/>
    </location>
</feature>
<reference evidence="2" key="1">
    <citation type="submission" date="2022-07" db="EMBL/GenBank/DDBJ databases">
        <title>Fungi with potential for degradation of polypropylene.</title>
        <authorList>
            <person name="Gostincar C."/>
        </authorList>
    </citation>
    <scope>NUCLEOTIDE SEQUENCE</scope>
    <source>
        <strain evidence="2">EXF-13308</strain>
    </source>
</reference>
<feature type="region of interest" description="Disordered" evidence="1">
    <location>
        <begin position="202"/>
        <end position="221"/>
    </location>
</feature>
<feature type="compositionally biased region" description="Basic and acidic residues" evidence="1">
    <location>
        <begin position="78"/>
        <end position="100"/>
    </location>
</feature>
<feature type="region of interest" description="Disordered" evidence="1">
    <location>
        <begin position="1"/>
        <end position="173"/>
    </location>
</feature>
<accession>A0AA38VH79</accession>
<dbReference type="EMBL" id="JANBVO010000021">
    <property type="protein sequence ID" value="KAJ9142705.1"/>
    <property type="molecule type" value="Genomic_DNA"/>
</dbReference>
<feature type="compositionally biased region" description="Basic and acidic residues" evidence="1">
    <location>
        <begin position="265"/>
        <end position="274"/>
    </location>
</feature>